<evidence type="ECO:0000313" key="1">
    <source>
        <dbReference type="EMBL" id="MBK1707361.1"/>
    </source>
</evidence>
<accession>A0AAJ0XC33</accession>
<proteinExistence type="predicted"/>
<name>A0AAJ0XC33_9GAMM</name>
<dbReference type="EMBL" id="NRSJ01000088">
    <property type="protein sequence ID" value="MBK1707361.1"/>
    <property type="molecule type" value="Genomic_DNA"/>
</dbReference>
<keyword evidence="2" id="KW-1185">Reference proteome</keyword>
<protein>
    <submittedName>
        <fullName evidence="1">Uncharacterized protein</fullName>
    </submittedName>
</protein>
<sequence length="78" mass="9528">MKCTKYFQAIRNRPDRSIIKAEWIRHVMESPEREYIQADGRVRRWARIDEYDGRYLRVVLLPDKVTVHNAFFDRGYKP</sequence>
<comment type="caution">
    <text evidence="1">The sequence shown here is derived from an EMBL/GenBank/DDBJ whole genome shotgun (WGS) entry which is preliminary data.</text>
</comment>
<reference evidence="1" key="1">
    <citation type="submission" date="2017-08" db="EMBL/GenBank/DDBJ databases">
        <authorList>
            <person name="Imhoff J.F."/>
            <person name="Rahn T."/>
            <person name="Kuenzel S."/>
            <person name="Neulinger S.C."/>
        </authorList>
    </citation>
    <scope>NUCLEOTIDE SEQUENCE</scope>
    <source>
        <strain evidence="1">DSM 11080</strain>
    </source>
</reference>
<gene>
    <name evidence="1" type="ORF">CKO40_23230</name>
</gene>
<reference evidence="1" key="2">
    <citation type="journal article" date="2020" name="Microorganisms">
        <title>Osmotic Adaptation and Compatible Solute Biosynthesis of Phototrophic Bacteria as Revealed from Genome Analyses.</title>
        <authorList>
            <person name="Imhoff J.F."/>
            <person name="Rahn T."/>
            <person name="Kunzel S."/>
            <person name="Keller A."/>
            <person name="Neulinger S.C."/>
        </authorList>
    </citation>
    <scope>NUCLEOTIDE SEQUENCE</scope>
    <source>
        <strain evidence="1">DSM 11080</strain>
    </source>
</reference>
<dbReference type="Proteomes" id="UP001296776">
    <property type="component" value="Unassembled WGS sequence"/>
</dbReference>
<organism evidence="1 2">
    <name type="scientific">Halochromatium glycolicum</name>
    <dbReference type="NCBI Taxonomy" id="85075"/>
    <lineage>
        <taxon>Bacteria</taxon>
        <taxon>Pseudomonadati</taxon>
        <taxon>Pseudomonadota</taxon>
        <taxon>Gammaproteobacteria</taxon>
        <taxon>Chromatiales</taxon>
        <taxon>Chromatiaceae</taxon>
        <taxon>Halochromatium</taxon>
    </lineage>
</organism>
<dbReference type="AlphaFoldDB" id="A0AAJ0XC33"/>
<evidence type="ECO:0000313" key="2">
    <source>
        <dbReference type="Proteomes" id="UP001296776"/>
    </source>
</evidence>